<keyword evidence="1" id="KW-0040">ANK repeat</keyword>
<keyword evidence="3" id="KW-1185">Reference proteome</keyword>
<comment type="caution">
    <text evidence="2">The sequence shown here is derived from an EMBL/GenBank/DDBJ whole genome shotgun (WGS) entry which is preliminary data.</text>
</comment>
<dbReference type="GO" id="GO:0031116">
    <property type="term" value="P:positive regulation of microtubule polymerization"/>
    <property type="evidence" value="ECO:0007669"/>
    <property type="project" value="TreeGrafter"/>
</dbReference>
<dbReference type="InterPro" id="IPR042335">
    <property type="entry name" value="ANKRD53"/>
</dbReference>
<dbReference type="Proteomes" id="UP000050525">
    <property type="component" value="Unassembled WGS sequence"/>
</dbReference>
<dbReference type="STRING" id="8496.A0A151MCF4"/>
<dbReference type="AlphaFoldDB" id="A0A151MCF4"/>
<evidence type="ECO:0000256" key="1">
    <source>
        <dbReference type="PROSITE-ProRule" id="PRU00023"/>
    </source>
</evidence>
<dbReference type="PROSITE" id="PS50297">
    <property type="entry name" value="ANK_REP_REGION"/>
    <property type="match status" value="1"/>
</dbReference>
<dbReference type="EMBL" id="AKHW03006250">
    <property type="protein sequence ID" value="KYO22217.1"/>
    <property type="molecule type" value="Genomic_DNA"/>
</dbReference>
<accession>A0A151MCF4</accession>
<dbReference type="PANTHER" id="PTHR24160">
    <property type="entry name" value="ANKYRIN REPEAT DOMAIN-CONTAINING PROTEIN 53"/>
    <property type="match status" value="1"/>
</dbReference>
<dbReference type="PANTHER" id="PTHR24160:SF1">
    <property type="entry name" value="ANKYRIN REPEAT DOMAIN-CONTAINING PROTEIN 53"/>
    <property type="match status" value="1"/>
</dbReference>
<dbReference type="GO" id="GO:0060236">
    <property type="term" value="P:regulation of mitotic spindle organization"/>
    <property type="evidence" value="ECO:0007669"/>
    <property type="project" value="TreeGrafter"/>
</dbReference>
<dbReference type="GO" id="GO:0007080">
    <property type="term" value="P:mitotic metaphase chromosome alignment"/>
    <property type="evidence" value="ECO:0007669"/>
    <property type="project" value="TreeGrafter"/>
</dbReference>
<evidence type="ECO:0000313" key="3">
    <source>
        <dbReference type="Proteomes" id="UP000050525"/>
    </source>
</evidence>
<dbReference type="InterPro" id="IPR036770">
    <property type="entry name" value="Ankyrin_rpt-contain_sf"/>
</dbReference>
<proteinExistence type="predicted"/>
<feature type="repeat" description="ANK" evidence="1">
    <location>
        <begin position="135"/>
        <end position="167"/>
    </location>
</feature>
<sequence>MERTSLPCRALLPKRRARDPRLSHAAAPCRCNALSALLRLHPPPAIVQWLGSCSEAKDGSKMRAGFSVIHSAALNGRLDCLKTIVEKYEVDVNLPSLKGWRPIHLVMNKESGPRALECLQYLIGKGADVNVQNQTGASPLHKAASEGRLPCIIALVEAGADIFAKDAEGHVPVDLCKLWAHRSCAR</sequence>
<protein>
    <submittedName>
        <fullName evidence="2">Ankyrin repeat domain-containing protein 53</fullName>
    </submittedName>
</protein>
<evidence type="ECO:0000313" key="2">
    <source>
        <dbReference type="EMBL" id="KYO22217.1"/>
    </source>
</evidence>
<dbReference type="Pfam" id="PF12796">
    <property type="entry name" value="Ank_2"/>
    <property type="match status" value="1"/>
</dbReference>
<dbReference type="SUPFAM" id="SSF48403">
    <property type="entry name" value="Ankyrin repeat"/>
    <property type="match status" value="1"/>
</dbReference>
<feature type="repeat" description="ANK" evidence="1">
    <location>
        <begin position="98"/>
        <end position="134"/>
    </location>
</feature>
<dbReference type="Gene3D" id="1.25.40.20">
    <property type="entry name" value="Ankyrin repeat-containing domain"/>
    <property type="match status" value="2"/>
</dbReference>
<dbReference type="GO" id="GO:1902412">
    <property type="term" value="P:regulation of mitotic cytokinesis"/>
    <property type="evidence" value="ECO:0007669"/>
    <property type="project" value="InterPro"/>
</dbReference>
<name>A0A151MCF4_ALLMI</name>
<gene>
    <name evidence="2" type="primary">ANKRD53</name>
    <name evidence="2" type="ORF">Y1Q_0000200</name>
</gene>
<dbReference type="PROSITE" id="PS50088">
    <property type="entry name" value="ANK_REPEAT"/>
    <property type="match status" value="2"/>
</dbReference>
<dbReference type="SMART" id="SM00248">
    <property type="entry name" value="ANK"/>
    <property type="match status" value="3"/>
</dbReference>
<dbReference type="GO" id="GO:0000922">
    <property type="term" value="C:spindle pole"/>
    <property type="evidence" value="ECO:0007669"/>
    <property type="project" value="TreeGrafter"/>
</dbReference>
<organism evidence="2 3">
    <name type="scientific">Alligator mississippiensis</name>
    <name type="common">American alligator</name>
    <dbReference type="NCBI Taxonomy" id="8496"/>
    <lineage>
        <taxon>Eukaryota</taxon>
        <taxon>Metazoa</taxon>
        <taxon>Chordata</taxon>
        <taxon>Craniata</taxon>
        <taxon>Vertebrata</taxon>
        <taxon>Euteleostomi</taxon>
        <taxon>Archelosauria</taxon>
        <taxon>Archosauria</taxon>
        <taxon>Crocodylia</taxon>
        <taxon>Alligatoridae</taxon>
        <taxon>Alligatorinae</taxon>
        <taxon>Alligator</taxon>
    </lineage>
</organism>
<dbReference type="InterPro" id="IPR002110">
    <property type="entry name" value="Ankyrin_rpt"/>
</dbReference>
<reference evidence="2 3" key="1">
    <citation type="journal article" date="2012" name="Genome Biol.">
        <title>Sequencing three crocodilian genomes to illuminate the evolution of archosaurs and amniotes.</title>
        <authorList>
            <person name="St John J.A."/>
            <person name="Braun E.L."/>
            <person name="Isberg S.R."/>
            <person name="Miles L.G."/>
            <person name="Chong A.Y."/>
            <person name="Gongora J."/>
            <person name="Dalzell P."/>
            <person name="Moran C."/>
            <person name="Bed'hom B."/>
            <person name="Abzhanov A."/>
            <person name="Burgess S.C."/>
            <person name="Cooksey A.M."/>
            <person name="Castoe T.A."/>
            <person name="Crawford N.G."/>
            <person name="Densmore L.D."/>
            <person name="Drew J.C."/>
            <person name="Edwards S.V."/>
            <person name="Faircloth B.C."/>
            <person name="Fujita M.K."/>
            <person name="Greenwold M.J."/>
            <person name="Hoffmann F.G."/>
            <person name="Howard J.M."/>
            <person name="Iguchi T."/>
            <person name="Janes D.E."/>
            <person name="Khan S.Y."/>
            <person name="Kohno S."/>
            <person name="de Koning A.J."/>
            <person name="Lance S.L."/>
            <person name="McCarthy F.M."/>
            <person name="McCormack J.E."/>
            <person name="Merchant M.E."/>
            <person name="Peterson D.G."/>
            <person name="Pollock D.D."/>
            <person name="Pourmand N."/>
            <person name="Raney B.J."/>
            <person name="Roessler K.A."/>
            <person name="Sanford J.R."/>
            <person name="Sawyer R.H."/>
            <person name="Schmidt C.J."/>
            <person name="Triplett E.W."/>
            <person name="Tuberville T.D."/>
            <person name="Venegas-Anaya M."/>
            <person name="Howard J.T."/>
            <person name="Jarvis E.D."/>
            <person name="Guillette L.J.Jr."/>
            <person name="Glenn T.C."/>
            <person name="Green R.E."/>
            <person name="Ray D.A."/>
        </authorList>
    </citation>
    <scope>NUCLEOTIDE SEQUENCE [LARGE SCALE GENOMIC DNA]</scope>
    <source>
        <strain evidence="2">KSC_2009_1</strain>
    </source>
</reference>